<keyword evidence="1" id="KW-0732">Signal</keyword>
<dbReference type="AlphaFoldDB" id="A0AAD4JD91"/>
<accession>A0AAD4JD91</accession>
<dbReference type="Proteomes" id="UP001190926">
    <property type="component" value="Unassembled WGS sequence"/>
</dbReference>
<keyword evidence="3" id="KW-1185">Reference proteome</keyword>
<evidence type="ECO:0000256" key="1">
    <source>
        <dbReference type="SAM" id="SignalP"/>
    </source>
</evidence>
<proteinExistence type="predicted"/>
<evidence type="ECO:0000313" key="3">
    <source>
        <dbReference type="Proteomes" id="UP001190926"/>
    </source>
</evidence>
<gene>
    <name evidence="2" type="ORF">C2S53_008624</name>
</gene>
<name>A0AAD4JD91_PERFH</name>
<reference evidence="2 3" key="1">
    <citation type="journal article" date="2021" name="Nat. Commun.">
        <title>Incipient diploidization of the medicinal plant Perilla within 10,000 years.</title>
        <authorList>
            <person name="Zhang Y."/>
            <person name="Shen Q."/>
            <person name="Leng L."/>
            <person name="Zhang D."/>
            <person name="Chen S."/>
            <person name="Shi Y."/>
            <person name="Ning Z."/>
            <person name="Chen S."/>
        </authorList>
    </citation>
    <scope>NUCLEOTIDE SEQUENCE [LARGE SCALE GENOMIC DNA]</scope>
    <source>
        <strain evidence="3">cv. PC099</strain>
    </source>
</reference>
<feature type="signal peptide" evidence="1">
    <location>
        <begin position="1"/>
        <end position="26"/>
    </location>
</feature>
<protein>
    <submittedName>
        <fullName evidence="2">Uncharacterized protein</fullName>
    </submittedName>
</protein>
<dbReference type="EMBL" id="SDAM02000084">
    <property type="protein sequence ID" value="KAH6831691.1"/>
    <property type="molecule type" value="Genomic_DNA"/>
</dbReference>
<feature type="chain" id="PRO_5042204763" evidence="1">
    <location>
        <begin position="27"/>
        <end position="85"/>
    </location>
</feature>
<sequence length="85" mass="9338">MGRNCAIVSALMVALVVAMVSAAADAKERNGNVHCMAECHTECMQIRIFNEDECKKDCALACARFAMKKALNEGADDIHFFPSWI</sequence>
<evidence type="ECO:0000313" key="2">
    <source>
        <dbReference type="EMBL" id="KAH6831691.1"/>
    </source>
</evidence>
<organism evidence="2 3">
    <name type="scientific">Perilla frutescens var. hirtella</name>
    <name type="common">Perilla citriodora</name>
    <name type="synonym">Perilla setoyensis</name>
    <dbReference type="NCBI Taxonomy" id="608512"/>
    <lineage>
        <taxon>Eukaryota</taxon>
        <taxon>Viridiplantae</taxon>
        <taxon>Streptophyta</taxon>
        <taxon>Embryophyta</taxon>
        <taxon>Tracheophyta</taxon>
        <taxon>Spermatophyta</taxon>
        <taxon>Magnoliopsida</taxon>
        <taxon>eudicotyledons</taxon>
        <taxon>Gunneridae</taxon>
        <taxon>Pentapetalae</taxon>
        <taxon>asterids</taxon>
        <taxon>lamiids</taxon>
        <taxon>Lamiales</taxon>
        <taxon>Lamiaceae</taxon>
        <taxon>Nepetoideae</taxon>
        <taxon>Elsholtzieae</taxon>
        <taxon>Perilla</taxon>
    </lineage>
</organism>
<comment type="caution">
    <text evidence="2">The sequence shown here is derived from an EMBL/GenBank/DDBJ whole genome shotgun (WGS) entry which is preliminary data.</text>
</comment>